<feature type="non-terminal residue" evidence="1">
    <location>
        <position position="80"/>
    </location>
</feature>
<sequence>SQVHYHCHQGSEASADTQGNLDLHAASICQHPHCSDGDAVTLNFVKYFLRQPQKERRHAEMRMQARNHRRGQIFFWQLEE</sequence>
<keyword evidence="2" id="KW-1185">Reference proteome</keyword>
<dbReference type="EMBL" id="QWLN02002204">
    <property type="protein sequence ID" value="TEA40885.1"/>
    <property type="molecule type" value="Genomic_DNA"/>
</dbReference>
<dbReference type="Proteomes" id="UP000295264">
    <property type="component" value="Unassembled WGS sequence"/>
</dbReference>
<accession>A0A484GYQ5</accession>
<reference evidence="1 2" key="1">
    <citation type="journal article" date="2018" name="Genomics">
        <title>Molecular footprints of inshore aquatic adaptation in Indo-Pacific humpback dolphin (Sousa chinensis).</title>
        <authorList>
            <person name="Ming Y."/>
            <person name="Jian J."/>
            <person name="Yu F."/>
            <person name="Yu X."/>
            <person name="Wang J."/>
            <person name="Liu W."/>
        </authorList>
    </citation>
    <scope>NUCLEOTIDE SEQUENCE [LARGE SCALE GENOMIC DNA]</scope>
    <source>
        <strain evidence="1">MY-2018</strain>
        <tissue evidence="1">Skin</tissue>
    </source>
</reference>
<evidence type="ECO:0000313" key="2">
    <source>
        <dbReference type="Proteomes" id="UP000295264"/>
    </source>
</evidence>
<dbReference type="Gene3D" id="1.20.1260.10">
    <property type="match status" value="1"/>
</dbReference>
<comment type="caution">
    <text evidence="1">The sequence shown here is derived from an EMBL/GenBank/DDBJ whole genome shotgun (WGS) entry which is preliminary data.</text>
</comment>
<dbReference type="SUPFAM" id="SSF47240">
    <property type="entry name" value="Ferritin-like"/>
    <property type="match status" value="1"/>
</dbReference>
<proteinExistence type="predicted"/>
<organism evidence="1 2">
    <name type="scientific">Sousa chinensis</name>
    <name type="common">Indo-pacific humpbacked dolphin</name>
    <name type="synonym">Steno chinensis</name>
    <dbReference type="NCBI Taxonomy" id="103600"/>
    <lineage>
        <taxon>Eukaryota</taxon>
        <taxon>Metazoa</taxon>
        <taxon>Chordata</taxon>
        <taxon>Craniata</taxon>
        <taxon>Vertebrata</taxon>
        <taxon>Euteleostomi</taxon>
        <taxon>Mammalia</taxon>
        <taxon>Eutheria</taxon>
        <taxon>Laurasiatheria</taxon>
        <taxon>Artiodactyla</taxon>
        <taxon>Whippomorpha</taxon>
        <taxon>Cetacea</taxon>
        <taxon>Odontoceti</taxon>
        <taxon>Delphinidae</taxon>
        <taxon>Sousa</taxon>
    </lineage>
</organism>
<gene>
    <name evidence="1" type="ORF">DBR06_SOUSAS13310037</name>
</gene>
<dbReference type="AlphaFoldDB" id="A0A484GYQ5"/>
<dbReference type="InterPro" id="IPR009078">
    <property type="entry name" value="Ferritin-like_SF"/>
</dbReference>
<evidence type="ECO:0000313" key="1">
    <source>
        <dbReference type="EMBL" id="TEA40885.1"/>
    </source>
</evidence>
<protein>
    <submittedName>
        <fullName evidence="1">Uncharacterized protein</fullName>
    </submittedName>
</protein>
<name>A0A484GYQ5_SOUCH</name>
<feature type="non-terminal residue" evidence="1">
    <location>
        <position position="1"/>
    </location>
</feature>
<dbReference type="InterPro" id="IPR012347">
    <property type="entry name" value="Ferritin-like"/>
</dbReference>